<dbReference type="Proteomes" id="UP000002173">
    <property type="component" value="Chromosome 3"/>
</dbReference>
<dbReference type="InterPro" id="IPR020864">
    <property type="entry name" value="MACPF"/>
</dbReference>
<dbReference type="AlphaFoldDB" id="A7AM15"/>
<gene>
    <name evidence="2" type="ORF">BBOV_III000320</name>
</gene>
<feature type="domain" description="MACPF" evidence="1">
    <location>
        <begin position="1"/>
        <end position="308"/>
    </location>
</feature>
<keyword evidence="3" id="KW-1185">Reference proteome</keyword>
<reference evidence="2 3" key="1">
    <citation type="journal article" date="2007" name="PLoS Pathog.">
        <title>Genome sequence of Babesia bovis and comparative analysis of apicomplexan hemoprotozoa.</title>
        <authorList>
            <person name="Brayton K.A."/>
            <person name="Lau A.O.T."/>
            <person name="Herndon D.R."/>
            <person name="Hannick L."/>
            <person name="Kappmeyer L.S."/>
            <person name="Berens S.J."/>
            <person name="Bidwell S.L."/>
            <person name="Brown W.C."/>
            <person name="Crabtree J."/>
            <person name="Fadrosh D."/>
            <person name="Feldblum T."/>
            <person name="Forberger H.A."/>
            <person name="Haas B.J."/>
            <person name="Howell J.M."/>
            <person name="Khouri H."/>
            <person name="Koo H."/>
            <person name="Mann D.J."/>
            <person name="Norimine J."/>
            <person name="Paulsen I.T."/>
            <person name="Radune D."/>
            <person name="Ren Q."/>
            <person name="Smith R.K. Jr."/>
            <person name="Suarez C.E."/>
            <person name="White O."/>
            <person name="Wortman J.R."/>
            <person name="Knowles D.P. Jr."/>
            <person name="McElwain T.F."/>
            <person name="Nene V.M."/>
        </authorList>
    </citation>
    <scope>NUCLEOTIDE SEQUENCE [LARGE SCALE GENOMIC DNA]</scope>
    <source>
        <strain evidence="2">T2Bo</strain>
    </source>
</reference>
<comment type="caution">
    <text evidence="2">The sequence shown here is derived from an EMBL/GenBank/DDBJ whole genome shotgun (WGS) entry which is preliminary data.</text>
</comment>
<name>A7AM15_BABBO</name>
<proteinExistence type="predicted"/>
<dbReference type="EMBL" id="AAXT01000001">
    <property type="protein sequence ID" value="EDO07599.1"/>
    <property type="molecule type" value="Genomic_DNA"/>
</dbReference>
<dbReference type="OMA" id="AHGKNAH"/>
<accession>A7AM15</accession>
<dbReference type="InParanoid" id="A7AM15"/>
<protein>
    <recommendedName>
        <fullName evidence="1">MACPF domain-containing protein</fullName>
    </recommendedName>
</protein>
<dbReference type="eggNOG" id="ENOG502QYBC">
    <property type="taxonomic scope" value="Eukaryota"/>
</dbReference>
<sequence>MGYDAVLGNPFGSLGQDKDSGYRNPILETHVTISGDKTKSSEQNGLWVRELSTCWISDTHDDVGDDELVRELQNEFTVEGSENSELLSASINSMADDKPTSKHTVNYRIAKSFCAIRESGIMVPFTGKISSVFIKEVEALPSINEDYGPCTPDVFIVDPLKSDCSSMHQWVKFFKRYGTHMTSHITIGGQIISIDRMVEGEKITKMVKTLGGGESIYKVTDKFSSVMTGKRESHQMLILGGYYFSGLESNDSKAFNRWSKSVWERPMPIRANFTSLEHFMGDKSKSYQHAVRFYRGVQNVANGHSLNYTTISQMLKETVTVVSNTGSAYCPTGMSVVSGFVMTKTEPFHIDSCVASSDVLKDNVLAVALCAKGAHINFVTIESKERRKCPNDLVVAFGFQMFTDETSAMQLASCPIGQADCGDMPGKGGIEWKVCTQRNLLDSNFEPRTAATREGYYANMDCPSSQKVVSGFVLRRTRGSLQVDSCMAGISSCSIQCTDGTFTAGNGFIICL</sequence>
<evidence type="ECO:0000313" key="2">
    <source>
        <dbReference type="EMBL" id="EDO07599.1"/>
    </source>
</evidence>
<evidence type="ECO:0000259" key="1">
    <source>
        <dbReference type="PROSITE" id="PS51412"/>
    </source>
</evidence>
<organism evidence="2 3">
    <name type="scientific">Babesia bovis</name>
    <dbReference type="NCBI Taxonomy" id="5865"/>
    <lineage>
        <taxon>Eukaryota</taxon>
        <taxon>Sar</taxon>
        <taxon>Alveolata</taxon>
        <taxon>Apicomplexa</taxon>
        <taxon>Aconoidasida</taxon>
        <taxon>Piroplasmida</taxon>
        <taxon>Babesiidae</taxon>
        <taxon>Babesia</taxon>
    </lineage>
</organism>
<evidence type="ECO:0000313" key="3">
    <source>
        <dbReference type="Proteomes" id="UP000002173"/>
    </source>
</evidence>
<dbReference type="Pfam" id="PF01823">
    <property type="entry name" value="MACPF"/>
    <property type="match status" value="1"/>
</dbReference>
<dbReference type="STRING" id="5865.A7AM15"/>
<dbReference type="VEuPathDB" id="PiroplasmaDB:BBOV_III000320"/>
<dbReference type="PROSITE" id="PS51412">
    <property type="entry name" value="MACPF_2"/>
    <property type="match status" value="1"/>
</dbReference>